<dbReference type="Gene3D" id="3.40.630.190">
    <property type="entry name" value="LCP protein"/>
    <property type="match status" value="1"/>
</dbReference>
<feature type="compositionally biased region" description="Basic and acidic residues" evidence="2">
    <location>
        <begin position="234"/>
        <end position="245"/>
    </location>
</feature>
<dbReference type="PANTHER" id="PTHR33392">
    <property type="entry name" value="POLYISOPRENYL-TEICHOIC ACID--PEPTIDOGLYCAN TEICHOIC ACID TRANSFERASE TAGU"/>
    <property type="match status" value="1"/>
</dbReference>
<feature type="compositionally biased region" description="Basic and acidic residues" evidence="2">
    <location>
        <begin position="93"/>
        <end position="119"/>
    </location>
</feature>
<evidence type="ECO:0000259" key="3">
    <source>
        <dbReference type="Pfam" id="PF03816"/>
    </source>
</evidence>
<feature type="region of interest" description="Disordered" evidence="2">
    <location>
        <begin position="638"/>
        <end position="715"/>
    </location>
</feature>
<protein>
    <submittedName>
        <fullName evidence="4">LCP family protein required for cell wall assembly</fullName>
    </submittedName>
</protein>
<dbReference type="AlphaFoldDB" id="A0A7W5A0Y0"/>
<comment type="similarity">
    <text evidence="1">Belongs to the LytR/CpsA/Psr (LCP) family.</text>
</comment>
<feature type="compositionally biased region" description="Low complexity" evidence="2">
    <location>
        <begin position="176"/>
        <end position="185"/>
    </location>
</feature>
<evidence type="ECO:0000313" key="4">
    <source>
        <dbReference type="EMBL" id="MBB3087646.1"/>
    </source>
</evidence>
<dbReference type="InterPro" id="IPR050922">
    <property type="entry name" value="LytR/CpsA/Psr_CW_biosynth"/>
</dbReference>
<feature type="compositionally biased region" description="Low complexity" evidence="2">
    <location>
        <begin position="681"/>
        <end position="693"/>
    </location>
</feature>
<comment type="caution">
    <text evidence="4">The sequence shown here is derived from an EMBL/GenBank/DDBJ whole genome shotgun (WGS) entry which is preliminary data.</text>
</comment>
<proteinExistence type="inferred from homology"/>
<accession>A0A7W5A0Y0</accession>
<feature type="domain" description="Cell envelope-related transcriptional attenuator" evidence="3">
    <location>
        <begin position="377"/>
        <end position="539"/>
    </location>
</feature>
<dbReference type="RefSeq" id="WP_183542021.1">
    <property type="nucleotide sequence ID" value="NZ_BMQT01000001.1"/>
</dbReference>
<evidence type="ECO:0000256" key="2">
    <source>
        <dbReference type="SAM" id="MobiDB-lite"/>
    </source>
</evidence>
<feature type="region of interest" description="Disordered" evidence="2">
    <location>
        <begin position="272"/>
        <end position="297"/>
    </location>
</feature>
<dbReference type="PANTHER" id="PTHR33392:SF6">
    <property type="entry name" value="POLYISOPRENYL-TEICHOIC ACID--PEPTIDOGLYCAN TEICHOIC ACID TRANSFERASE TAGU"/>
    <property type="match status" value="1"/>
</dbReference>
<name>A0A7W5A0Y0_9ACTN</name>
<evidence type="ECO:0000313" key="5">
    <source>
        <dbReference type="Proteomes" id="UP000577707"/>
    </source>
</evidence>
<feature type="region of interest" description="Disordered" evidence="2">
    <location>
        <begin position="1"/>
        <end position="245"/>
    </location>
</feature>
<evidence type="ECO:0000256" key="1">
    <source>
        <dbReference type="ARBA" id="ARBA00006068"/>
    </source>
</evidence>
<reference evidence="4 5" key="1">
    <citation type="submission" date="2020-08" db="EMBL/GenBank/DDBJ databases">
        <title>Genomic Encyclopedia of Type Strains, Phase III (KMG-III): the genomes of soil and plant-associated and newly described type strains.</title>
        <authorList>
            <person name="Whitman W."/>
        </authorList>
    </citation>
    <scope>NUCLEOTIDE SEQUENCE [LARGE SCALE GENOMIC DNA]</scope>
    <source>
        <strain evidence="4 5">CECT 3302</strain>
    </source>
</reference>
<dbReference type="EMBL" id="JACHXG010000001">
    <property type="protein sequence ID" value="MBB3087646.1"/>
    <property type="molecule type" value="Genomic_DNA"/>
</dbReference>
<feature type="compositionally biased region" description="Pro residues" evidence="2">
    <location>
        <begin position="163"/>
        <end position="175"/>
    </location>
</feature>
<dbReference type="InterPro" id="IPR004474">
    <property type="entry name" value="LytR_CpsA_psr"/>
</dbReference>
<dbReference type="Proteomes" id="UP000577707">
    <property type="component" value="Unassembled WGS sequence"/>
</dbReference>
<gene>
    <name evidence="4" type="ORF">FHS12_000569</name>
</gene>
<organism evidence="4 5">
    <name type="scientific">Nocardioides albus</name>
    <dbReference type="NCBI Taxonomy" id="1841"/>
    <lineage>
        <taxon>Bacteria</taxon>
        <taxon>Bacillati</taxon>
        <taxon>Actinomycetota</taxon>
        <taxon>Actinomycetes</taxon>
        <taxon>Propionibacteriales</taxon>
        <taxon>Nocardioidaceae</taxon>
        <taxon>Nocardioides</taxon>
    </lineage>
</organism>
<dbReference type="NCBIfam" id="TIGR00350">
    <property type="entry name" value="lytR_cpsA_psr"/>
    <property type="match status" value="1"/>
</dbReference>
<sequence>MSGFEWMYGADEAAGEESEGTRSGRGARAADVPIDQPSAEPGGGRRAARPQSDFVSPPPPAPGGSGGGRRAARPIREEPAQADPRGAQPPRPEPVRPEPPRAEPERREPVQREVPRAERYQAMGRGSSRATPTPAPPAPQEWNDPDATMVAPPLRETSRPARDVPPPPAPVPPVPAVEETAVAPAQEWYRQDPQPAPPTPKAPDQQLAPPAAREFDWNDPAATTVAPRPAPAERPQERTTSRDELHAARHEAYPAAGRRDAAYAGGYDDELYDDGSLRDGYEEPYAPYPADEREDRDRPRISVWQVLSSTLLVLALLVGLFTVYTYRDLRSNIDTVSLGEEAADVGPKEPINILVMGSDSRDCKGCNVDGKAGGGQRSDTTILLHLSANRKFAYGVSIPRDTMVDRPSCETEDGKSDSAEYVRWNEAYSAGGPACTVTQLESVANDMCGKKCDITVNHVVVVDFTSFKGMVDAIEGVDVCIPEEVDDPFTGAHFEAGDQKLTGKQALNYVRLRHGLGNGGDLHRSQRQQAFIGSMAAKLLSGDTLSSPTKVLGFLNAATKGLTMDEGLKDNLDTMAKIGVGFQSIGMENIKFLTIPVVTDPQNDNTVVLDPEKAKNVFKAIANDKPLTKKIAAGALDAGEASGKKSKKSDDAAAGDEATGEATDGETAGSAPGDESDSTESSEPASGGASSGASEDELAQIAEDAKAARESAGLC</sequence>
<feature type="compositionally biased region" description="Low complexity" evidence="2">
    <location>
        <begin position="655"/>
        <end position="669"/>
    </location>
</feature>
<dbReference type="Pfam" id="PF03816">
    <property type="entry name" value="LytR_cpsA_psr"/>
    <property type="match status" value="1"/>
</dbReference>
<keyword evidence="5" id="KW-1185">Reference proteome</keyword>